<dbReference type="Pfam" id="PF00892">
    <property type="entry name" value="EamA"/>
    <property type="match status" value="1"/>
</dbReference>
<accession>A0A1L3PZH7</accession>
<evidence type="ECO:0000256" key="5">
    <source>
        <dbReference type="SAM" id="Phobius"/>
    </source>
</evidence>
<feature type="transmembrane region" description="Helical" evidence="5">
    <location>
        <begin position="177"/>
        <end position="197"/>
    </location>
</feature>
<dbReference type="InterPro" id="IPR037185">
    <property type="entry name" value="EmrE-like"/>
</dbReference>
<organism evidence="7 10">
    <name type="scientific">Methanohalophilus halophilus</name>
    <dbReference type="NCBI Taxonomy" id="2177"/>
    <lineage>
        <taxon>Archaea</taxon>
        <taxon>Methanobacteriati</taxon>
        <taxon>Methanobacteriota</taxon>
        <taxon>Stenosarchaea group</taxon>
        <taxon>Methanomicrobia</taxon>
        <taxon>Methanosarcinales</taxon>
        <taxon>Methanosarcinaceae</taxon>
        <taxon>Methanohalophilus</taxon>
    </lineage>
</organism>
<sequence>MIPAEFLVVFFGLISAASWGAGDFSGGFASKKANVYAVVLITQAVGVFLLAGSAYIIGETFPPFDGIIWGVLAGIFISIALLSLYKGLSLGKMGFVAPVSAVVAAGVPVIYAAFYEGLPEIHKLLGFIIALMAVWLIASDSEGIKVQKKDLYLPLTAGMGFGLFFITIDLVSETAVLWPLTAARIAAVGVLLVFIALSGPVEMPGRSVLPVILVAGVFDTGGNTFYALASQAGRLDIASVTSSLYPAGTVLLAWFILKEKLSQKQWMGVAAALVAIVLISI</sequence>
<keyword evidence="4 5" id="KW-0472">Membrane</keyword>
<feature type="transmembrane region" description="Helical" evidence="5">
    <location>
        <begin position="95"/>
        <end position="115"/>
    </location>
</feature>
<evidence type="ECO:0000256" key="2">
    <source>
        <dbReference type="ARBA" id="ARBA00022692"/>
    </source>
</evidence>
<dbReference type="Gene3D" id="1.10.3730.20">
    <property type="match status" value="1"/>
</dbReference>
<evidence type="ECO:0000313" key="7">
    <source>
        <dbReference type="EMBL" id="APH38030.1"/>
    </source>
</evidence>
<dbReference type="EMBL" id="RJJG01000009">
    <property type="protein sequence ID" value="RNI07304.1"/>
    <property type="molecule type" value="Genomic_DNA"/>
</dbReference>
<feature type="transmembrane region" description="Helical" evidence="5">
    <location>
        <begin position="67"/>
        <end position="88"/>
    </location>
</feature>
<proteinExistence type="predicted"/>
<name>A0A1L3PZH7_9EURY</name>
<evidence type="ECO:0000313" key="9">
    <source>
        <dbReference type="EMBL" id="SDW85909.1"/>
    </source>
</evidence>
<evidence type="ECO:0000256" key="1">
    <source>
        <dbReference type="ARBA" id="ARBA00004141"/>
    </source>
</evidence>
<dbReference type="KEGG" id="mhaz:BHR79_00070"/>
<dbReference type="AlphaFoldDB" id="A0A1L3PZH7"/>
<feature type="domain" description="EamA" evidence="6">
    <location>
        <begin position="155"/>
        <end position="280"/>
    </location>
</feature>
<dbReference type="EMBL" id="FNMU01000005">
    <property type="protein sequence ID" value="SDW85909.1"/>
    <property type="molecule type" value="Genomic_DNA"/>
</dbReference>
<keyword evidence="3 5" id="KW-1133">Transmembrane helix</keyword>
<reference evidence="7 10" key="1">
    <citation type="submission" date="2016-10" db="EMBL/GenBank/DDBJ databases">
        <title>Methanohalophilus halophilus.</title>
        <authorList>
            <person name="L'haridon S."/>
        </authorList>
    </citation>
    <scope>NUCLEOTIDE SEQUENCE [LARGE SCALE GENOMIC DNA]</scope>
    <source>
        <strain evidence="7 10">Z-7982</strain>
    </source>
</reference>
<dbReference type="InterPro" id="IPR000620">
    <property type="entry name" value="EamA_dom"/>
</dbReference>
<feature type="transmembrane region" description="Helical" evidence="5">
    <location>
        <begin position="34"/>
        <end position="55"/>
    </location>
</feature>
<keyword evidence="10" id="KW-1185">Reference proteome</keyword>
<dbReference type="OrthoDB" id="142253at2157"/>
<dbReference type="PANTHER" id="PTHR32322">
    <property type="entry name" value="INNER MEMBRANE TRANSPORTER"/>
    <property type="match status" value="1"/>
</dbReference>
<dbReference type="STRING" id="2177.BHR79_00070"/>
<reference evidence="9 11" key="2">
    <citation type="submission" date="2016-10" db="EMBL/GenBank/DDBJ databases">
        <authorList>
            <person name="de Groot N.N."/>
        </authorList>
    </citation>
    <scope>NUCLEOTIDE SEQUENCE [LARGE SCALE GENOMIC DNA]</scope>
    <source>
        <strain evidence="9 11">Z-7982</strain>
    </source>
</reference>
<dbReference type="GeneID" id="30582099"/>
<dbReference type="EMBL" id="CP017921">
    <property type="protein sequence ID" value="APH38030.1"/>
    <property type="molecule type" value="Genomic_DNA"/>
</dbReference>
<evidence type="ECO:0000313" key="12">
    <source>
        <dbReference type="Proteomes" id="UP000267921"/>
    </source>
</evidence>
<dbReference type="Proteomes" id="UP000198669">
    <property type="component" value="Unassembled WGS sequence"/>
</dbReference>
<feature type="transmembrane region" description="Helical" evidence="5">
    <location>
        <begin position="235"/>
        <end position="257"/>
    </location>
</feature>
<dbReference type="RefSeq" id="WP_072560130.1">
    <property type="nucleotide sequence ID" value="NZ_CP017921.1"/>
</dbReference>
<evidence type="ECO:0000313" key="11">
    <source>
        <dbReference type="Proteomes" id="UP000198669"/>
    </source>
</evidence>
<evidence type="ECO:0000256" key="4">
    <source>
        <dbReference type="ARBA" id="ARBA00023136"/>
    </source>
</evidence>
<feature type="transmembrane region" description="Helical" evidence="5">
    <location>
        <begin position="209"/>
        <end position="229"/>
    </location>
</feature>
<reference evidence="8 12" key="3">
    <citation type="submission" date="2018-10" db="EMBL/GenBank/DDBJ databases">
        <title>Cultivation of a novel Methanohalophilus strain from Kebrit Deep of the Red Sea and a genomic comparison of members of the genus Methanohalophilus.</title>
        <authorList>
            <person name="Guan Y."/>
            <person name="Ngugi D.K."/>
            <person name="Stingl U."/>
        </authorList>
    </citation>
    <scope>NUCLEOTIDE SEQUENCE [LARGE SCALE GENOMIC DNA]</scope>
    <source>
        <strain evidence="8 12">DSM 3094</strain>
    </source>
</reference>
<dbReference type="SUPFAM" id="SSF103481">
    <property type="entry name" value="Multidrug resistance efflux transporter EmrE"/>
    <property type="match status" value="1"/>
</dbReference>
<evidence type="ECO:0000259" key="6">
    <source>
        <dbReference type="Pfam" id="PF00892"/>
    </source>
</evidence>
<evidence type="ECO:0000313" key="10">
    <source>
        <dbReference type="Proteomes" id="UP000186879"/>
    </source>
</evidence>
<feature type="transmembrane region" description="Helical" evidence="5">
    <location>
        <begin position="151"/>
        <end position="171"/>
    </location>
</feature>
<feature type="transmembrane region" description="Helical" evidence="5">
    <location>
        <begin position="121"/>
        <end position="139"/>
    </location>
</feature>
<dbReference type="Proteomes" id="UP000186879">
    <property type="component" value="Chromosome"/>
</dbReference>
<feature type="transmembrane region" description="Helical" evidence="5">
    <location>
        <begin position="6"/>
        <end position="22"/>
    </location>
</feature>
<evidence type="ECO:0000313" key="8">
    <source>
        <dbReference type="EMBL" id="RNI07304.1"/>
    </source>
</evidence>
<keyword evidence="2 5" id="KW-0812">Transmembrane</keyword>
<dbReference type="Proteomes" id="UP000267921">
    <property type="component" value="Unassembled WGS sequence"/>
</dbReference>
<dbReference type="PANTHER" id="PTHR32322:SF2">
    <property type="entry name" value="EAMA DOMAIN-CONTAINING PROTEIN"/>
    <property type="match status" value="1"/>
</dbReference>
<evidence type="ECO:0000256" key="3">
    <source>
        <dbReference type="ARBA" id="ARBA00022989"/>
    </source>
</evidence>
<comment type="subcellular location">
    <subcellularLocation>
        <location evidence="1">Membrane</location>
        <topology evidence="1">Multi-pass membrane protein</topology>
    </subcellularLocation>
</comment>
<dbReference type="InterPro" id="IPR050638">
    <property type="entry name" value="AA-Vitamin_Transporters"/>
</dbReference>
<gene>
    <name evidence="7" type="ORF">BHR79_00070</name>
    <name evidence="8" type="ORF">EFE40_10235</name>
    <name evidence="9" type="ORF">SAMN04515625_1769</name>
</gene>
<protein>
    <submittedName>
        <fullName evidence="8">DMT family transporter</fullName>
    </submittedName>
    <submittedName>
        <fullName evidence="7">EamA family transporter</fullName>
    </submittedName>
    <submittedName>
        <fullName evidence="9">EamA-like transporter family protein</fullName>
    </submittedName>
</protein>
<dbReference type="GO" id="GO:0016020">
    <property type="term" value="C:membrane"/>
    <property type="evidence" value="ECO:0007669"/>
    <property type="project" value="UniProtKB-SubCell"/>
</dbReference>